<name>A0ABS8Y5R6_DATST</name>
<evidence type="ECO:0000313" key="1">
    <source>
        <dbReference type="EMBL" id="MCE5166015.1"/>
    </source>
</evidence>
<sequence length="107" mass="12656">MSLKTCSPSSFYLFFRFEFFGYDSWDKSGFWYAGSEFPVPEIPSTMYTHTFTLPFIYQHYKFELYISHSDEPYISTFYETVKQNNPSVITLLSILGGRNESTNFRDD</sequence>
<dbReference type="Gene3D" id="3.20.20.80">
    <property type="entry name" value="Glycosidases"/>
    <property type="match status" value="1"/>
</dbReference>
<dbReference type="EMBL" id="JACEIK010018618">
    <property type="protein sequence ID" value="MCE5166015.1"/>
    <property type="molecule type" value="Genomic_DNA"/>
</dbReference>
<dbReference type="Proteomes" id="UP000823775">
    <property type="component" value="Unassembled WGS sequence"/>
</dbReference>
<evidence type="ECO:0000313" key="2">
    <source>
        <dbReference type="Proteomes" id="UP000823775"/>
    </source>
</evidence>
<proteinExistence type="predicted"/>
<protein>
    <submittedName>
        <fullName evidence="1">Uncharacterized protein</fullName>
    </submittedName>
</protein>
<accession>A0ABS8Y5R6</accession>
<gene>
    <name evidence="1" type="ORF">HAX54_014009</name>
</gene>
<organism evidence="1 2">
    <name type="scientific">Datura stramonium</name>
    <name type="common">Jimsonweed</name>
    <name type="synonym">Common thornapple</name>
    <dbReference type="NCBI Taxonomy" id="4076"/>
    <lineage>
        <taxon>Eukaryota</taxon>
        <taxon>Viridiplantae</taxon>
        <taxon>Streptophyta</taxon>
        <taxon>Embryophyta</taxon>
        <taxon>Tracheophyta</taxon>
        <taxon>Spermatophyta</taxon>
        <taxon>Magnoliopsida</taxon>
        <taxon>eudicotyledons</taxon>
        <taxon>Gunneridae</taxon>
        <taxon>Pentapetalae</taxon>
        <taxon>asterids</taxon>
        <taxon>lamiids</taxon>
        <taxon>Solanales</taxon>
        <taxon>Solanaceae</taxon>
        <taxon>Solanoideae</taxon>
        <taxon>Datureae</taxon>
        <taxon>Datura</taxon>
    </lineage>
</organism>
<keyword evidence="2" id="KW-1185">Reference proteome</keyword>
<comment type="caution">
    <text evidence="1">The sequence shown here is derived from an EMBL/GenBank/DDBJ whole genome shotgun (WGS) entry which is preliminary data.</text>
</comment>
<reference evidence="1 2" key="1">
    <citation type="journal article" date="2021" name="BMC Genomics">
        <title>Datura genome reveals duplications of psychoactive alkaloid biosynthetic genes and high mutation rate following tissue culture.</title>
        <authorList>
            <person name="Rajewski A."/>
            <person name="Carter-House D."/>
            <person name="Stajich J."/>
            <person name="Litt A."/>
        </authorList>
    </citation>
    <scope>NUCLEOTIDE SEQUENCE [LARGE SCALE GENOMIC DNA]</scope>
    <source>
        <strain evidence="1">AR-01</strain>
    </source>
</reference>